<protein>
    <submittedName>
        <fullName evidence="2">Uncharacterized protein</fullName>
    </submittedName>
</protein>
<feature type="signal peptide" evidence="1">
    <location>
        <begin position="1"/>
        <end position="21"/>
    </location>
</feature>
<proteinExistence type="predicted"/>
<reference evidence="2" key="1">
    <citation type="submission" date="2019-03" db="EMBL/GenBank/DDBJ databases">
        <title>Long read genome sequence of the mycoparasitic Pythium oligandrum ATCC 38472 isolated from sugarbeet rhizosphere.</title>
        <authorList>
            <person name="Gaulin E."/>
        </authorList>
    </citation>
    <scope>NUCLEOTIDE SEQUENCE</scope>
    <source>
        <strain evidence="2">ATCC 38472_TT</strain>
    </source>
</reference>
<organism evidence="2 3">
    <name type="scientific">Pythium oligandrum</name>
    <name type="common">Mycoparasitic fungus</name>
    <dbReference type="NCBI Taxonomy" id="41045"/>
    <lineage>
        <taxon>Eukaryota</taxon>
        <taxon>Sar</taxon>
        <taxon>Stramenopiles</taxon>
        <taxon>Oomycota</taxon>
        <taxon>Peronosporomycetes</taxon>
        <taxon>Pythiales</taxon>
        <taxon>Pythiaceae</taxon>
        <taxon>Pythium</taxon>
    </lineage>
</organism>
<evidence type="ECO:0000256" key="1">
    <source>
        <dbReference type="SAM" id="SignalP"/>
    </source>
</evidence>
<evidence type="ECO:0000313" key="2">
    <source>
        <dbReference type="EMBL" id="TMW57152.1"/>
    </source>
</evidence>
<gene>
    <name evidence="2" type="ORF">Poli38472_003077</name>
</gene>
<sequence length="792" mass="89325">METWSAIRRLLFPSLASFVQTASQVSGTSNEKVLASVLSTVLDKIKTGMVSNEHTRALLRLIQEWDEYCERTNEFPESSGSKMGLQVMSQLPVVPSIVRCYNSRDVLISESPDMLQFVEELLRAASDSPPTPEGRVFELVSWIREIPSRSADIQSNKTLISHSDEAIRRVLSVFHDHIDGHCRWVLEELVTQQRIDDFARCLREWLARLNGFASDHKETRQELIRLGNRFVYWAPSRSQSLRAVFRPVDVNLLTALRGVTDGQQVSIVRLNLLMRSYLSGSNVPNLLALTGALVDTALLAPSSESLHGLFKLIQLFSGWIVVEVVVDKVQAGMMLDRSVVQSARNTEQEALLRLQNALTFTAESSRFLQPWRLRFTSHLFSLQVAEQWLVQFIRPSTSYQVDFVDSVLGFITGHEGDALREAFTLAALFSTILISVCSEAPEWVERVSDLTVRLTTQLAEPEQQSDTPVKSTDTTLLYLKAVANDVECSRVCVPRYGERPVVVDSWRVSASSARRLLNCEFISEAPQFFFPFDSWLRATLAVSATPWTGDSHDRWDDAWIEMVVAFYLPLQFKDNVRALLFAWLQTWLGMQTEGVNSSDFVRLDASQRSLFWQLCSRVSDQSAWTYLVECVRITLADCQGSIHLLEMAVASLDLVQRSILVLNHQQERNSIVDELTDAIVSLSKTKPHDGSDLSAAVYVQLLSPVLEVFVYAAAIQSSDKVTSERVRLNTKAVAEAITRYAFGVRGDSQESSPAKTVLTRLLERWRGLYGHLNRQRVGDVMQMLLAEVVHQE</sequence>
<dbReference type="EMBL" id="SPLM01000144">
    <property type="protein sequence ID" value="TMW57152.1"/>
    <property type="molecule type" value="Genomic_DNA"/>
</dbReference>
<evidence type="ECO:0000313" key="3">
    <source>
        <dbReference type="Proteomes" id="UP000794436"/>
    </source>
</evidence>
<keyword evidence="3" id="KW-1185">Reference proteome</keyword>
<dbReference type="Proteomes" id="UP000794436">
    <property type="component" value="Unassembled WGS sequence"/>
</dbReference>
<keyword evidence="1" id="KW-0732">Signal</keyword>
<comment type="caution">
    <text evidence="2">The sequence shown here is derived from an EMBL/GenBank/DDBJ whole genome shotgun (WGS) entry which is preliminary data.</text>
</comment>
<feature type="chain" id="PRO_5035455827" evidence="1">
    <location>
        <begin position="22"/>
        <end position="792"/>
    </location>
</feature>
<name>A0A8K1FEZ7_PYTOL</name>
<dbReference type="AlphaFoldDB" id="A0A8K1FEZ7"/>
<accession>A0A8K1FEZ7</accession>